<evidence type="ECO:0000259" key="5">
    <source>
        <dbReference type="PROSITE" id="PS50893"/>
    </source>
</evidence>
<evidence type="ECO:0000313" key="7">
    <source>
        <dbReference type="Proteomes" id="UP000664293"/>
    </source>
</evidence>
<dbReference type="RefSeq" id="WP_206997746.1">
    <property type="nucleotide sequence ID" value="NZ_JAEKJR010000001.1"/>
</dbReference>
<proteinExistence type="inferred from homology"/>
<dbReference type="PROSITE" id="PS00211">
    <property type="entry name" value="ABC_TRANSPORTER_1"/>
    <property type="match status" value="1"/>
</dbReference>
<comment type="similarity">
    <text evidence="1">Belongs to the ABC transporter superfamily.</text>
</comment>
<dbReference type="NCBIfam" id="NF008453">
    <property type="entry name" value="PRK11308.1"/>
    <property type="match status" value="1"/>
</dbReference>
<dbReference type="Proteomes" id="UP000664293">
    <property type="component" value="Unassembled WGS sequence"/>
</dbReference>
<organism evidence="6 7">
    <name type="scientific">Microbulbifer salipaludis</name>
    <dbReference type="NCBI Taxonomy" id="187980"/>
    <lineage>
        <taxon>Bacteria</taxon>
        <taxon>Pseudomonadati</taxon>
        <taxon>Pseudomonadota</taxon>
        <taxon>Gammaproteobacteria</taxon>
        <taxon>Cellvibrionales</taxon>
        <taxon>Microbulbiferaceae</taxon>
        <taxon>Microbulbifer</taxon>
    </lineage>
</organism>
<dbReference type="PANTHER" id="PTHR43776:SF7">
    <property type="entry name" value="D,D-DIPEPTIDE TRANSPORT ATP-BINDING PROTEIN DDPF-RELATED"/>
    <property type="match status" value="1"/>
</dbReference>
<keyword evidence="7" id="KW-1185">Reference proteome</keyword>
<protein>
    <submittedName>
        <fullName evidence="6">Murein tripeptide/oligopeptide ABC transporter ATP binding protein OppF</fullName>
    </submittedName>
</protein>
<dbReference type="CDD" id="cd03257">
    <property type="entry name" value="ABC_NikE_OppD_transporters"/>
    <property type="match status" value="1"/>
</dbReference>
<dbReference type="InterPro" id="IPR050319">
    <property type="entry name" value="ABC_transp_ATP-bind"/>
</dbReference>
<dbReference type="Pfam" id="PF00005">
    <property type="entry name" value="ABC_tran"/>
    <property type="match status" value="1"/>
</dbReference>
<dbReference type="InterPro" id="IPR003593">
    <property type="entry name" value="AAA+_ATPase"/>
</dbReference>
<evidence type="ECO:0000256" key="1">
    <source>
        <dbReference type="ARBA" id="ARBA00005417"/>
    </source>
</evidence>
<keyword evidence="2" id="KW-0813">Transport</keyword>
<comment type="caution">
    <text evidence="6">The sequence shown here is derived from an EMBL/GenBank/DDBJ whole genome shotgun (WGS) entry which is preliminary data.</text>
</comment>
<dbReference type="PANTHER" id="PTHR43776">
    <property type="entry name" value="TRANSPORT ATP-BINDING PROTEIN"/>
    <property type="match status" value="1"/>
</dbReference>
<evidence type="ECO:0000256" key="2">
    <source>
        <dbReference type="ARBA" id="ARBA00022448"/>
    </source>
</evidence>
<dbReference type="InterPro" id="IPR003439">
    <property type="entry name" value="ABC_transporter-like_ATP-bd"/>
</dbReference>
<accession>A0ABS3E1U1</accession>
<dbReference type="PROSITE" id="PS50893">
    <property type="entry name" value="ABC_TRANSPORTER_2"/>
    <property type="match status" value="1"/>
</dbReference>
<dbReference type="Gene3D" id="3.40.50.300">
    <property type="entry name" value="P-loop containing nucleotide triphosphate hydrolases"/>
    <property type="match status" value="1"/>
</dbReference>
<dbReference type="SUPFAM" id="SSF52540">
    <property type="entry name" value="P-loop containing nucleoside triphosphate hydrolases"/>
    <property type="match status" value="1"/>
</dbReference>
<dbReference type="InterPro" id="IPR013563">
    <property type="entry name" value="Oligopep_ABC_C"/>
</dbReference>
<evidence type="ECO:0000256" key="4">
    <source>
        <dbReference type="ARBA" id="ARBA00022840"/>
    </source>
</evidence>
<evidence type="ECO:0000313" key="6">
    <source>
        <dbReference type="EMBL" id="MBN8429250.1"/>
    </source>
</evidence>
<dbReference type="NCBIfam" id="TIGR01727">
    <property type="entry name" value="oligo_HPY"/>
    <property type="match status" value="1"/>
</dbReference>
<feature type="domain" description="ABC transporter" evidence="5">
    <location>
        <begin position="21"/>
        <end position="263"/>
    </location>
</feature>
<dbReference type="EMBL" id="JAEKJR010000001">
    <property type="protein sequence ID" value="MBN8429250.1"/>
    <property type="molecule type" value="Genomic_DNA"/>
</dbReference>
<reference evidence="6 7" key="1">
    <citation type="submission" date="2020-12" db="EMBL/GenBank/DDBJ databases">
        <title>Oil enriched cultivation method for isolating marine PHA-producing bacteria.</title>
        <authorList>
            <person name="Zheng W."/>
            <person name="Yu S."/>
            <person name="Huang Y."/>
        </authorList>
    </citation>
    <scope>NUCLEOTIDE SEQUENCE [LARGE SCALE GENOMIC DNA]</scope>
    <source>
        <strain evidence="6 7">SN0-2</strain>
    </source>
</reference>
<gene>
    <name evidence="6" type="primary">oppF</name>
    <name evidence="6" type="ORF">JF535_00160</name>
</gene>
<dbReference type="SMART" id="SM00382">
    <property type="entry name" value="AAA"/>
    <property type="match status" value="1"/>
</dbReference>
<name>A0ABS3E1U1_9GAMM</name>
<dbReference type="Pfam" id="PF08352">
    <property type="entry name" value="oligo_HPY"/>
    <property type="match status" value="1"/>
</dbReference>
<keyword evidence="3" id="KW-0547">Nucleotide-binding</keyword>
<evidence type="ECO:0000256" key="3">
    <source>
        <dbReference type="ARBA" id="ARBA00022741"/>
    </source>
</evidence>
<dbReference type="InterPro" id="IPR027417">
    <property type="entry name" value="P-loop_NTPase"/>
</dbReference>
<sequence>MQDAEKEMLLDVQSLKVHFSIKQENAWPWTKPVSLKAVNGVDLKLYAGETLGIVGESGCGKSTLARAIIGLTDVTDGHVLWLGQDLAALDKKSLRATRKDIQMIFQDPLASLNPRMTIGDIIAEPLRTLYPDVPKADVTERVQAMMKKVGLLPNLVNRYPHEFSGGQCQRIGIARALILDPKLIICDEPVSALDVSIQAQVVNLLKQLQREMNLSLIFIAHDLSVVKHISDRVIVMYLGNAVEVGTKDKLFAAPRHPYTQALMSAVPIPDPKKEKNKQIQLLEGDLPSPIHPPSGCVFRTRCPHAAAECAEQVPVLQGVEEHQSACLRSAELGVQHSA</sequence>
<dbReference type="NCBIfam" id="NF011659">
    <property type="entry name" value="PRK15079.1"/>
    <property type="match status" value="1"/>
</dbReference>
<dbReference type="InterPro" id="IPR017871">
    <property type="entry name" value="ABC_transporter-like_CS"/>
</dbReference>
<keyword evidence="4" id="KW-0067">ATP-binding</keyword>